<evidence type="ECO:0000256" key="9">
    <source>
        <dbReference type="HAMAP-Rule" id="MF_03153"/>
    </source>
</evidence>
<dbReference type="InterPro" id="IPR036236">
    <property type="entry name" value="Znf_C2H2_sf"/>
</dbReference>
<evidence type="ECO:0000259" key="11">
    <source>
        <dbReference type="PROSITE" id="PS50171"/>
    </source>
</evidence>
<evidence type="ECO:0000256" key="1">
    <source>
        <dbReference type="ARBA" id="ARBA00004123"/>
    </source>
</evidence>
<dbReference type="InterPro" id="IPR000690">
    <property type="entry name" value="Matrin/U1-C_Znf_C2H2"/>
</dbReference>
<name>A0AAQ4Q1X5_GASAC</name>
<dbReference type="GO" id="GO:0071004">
    <property type="term" value="C:U2-type prespliceosome"/>
    <property type="evidence" value="ECO:0007669"/>
    <property type="project" value="UniProtKB-UniRule"/>
</dbReference>
<protein>
    <recommendedName>
        <fullName evidence="9">U1 small nuclear ribonucleoprotein C</fullName>
        <shortName evidence="9">U1 snRNP C</shortName>
        <shortName evidence="9">U1-C</shortName>
        <shortName evidence="9">U1C</shortName>
    </recommendedName>
</protein>
<dbReference type="Ensembl" id="ENSGACT00000047272.1">
    <property type="protein sequence ID" value="ENSGACP00000044972.1"/>
    <property type="gene ID" value="ENSGACG00000004899.2"/>
</dbReference>
<dbReference type="GO" id="GO:0005685">
    <property type="term" value="C:U1 snRNP"/>
    <property type="evidence" value="ECO:0007669"/>
    <property type="project" value="UniProtKB-UniRule"/>
</dbReference>
<dbReference type="GO" id="GO:0000387">
    <property type="term" value="P:spliceosomal snRNP assembly"/>
    <property type="evidence" value="ECO:0007669"/>
    <property type="project" value="UniProtKB-UniRule"/>
</dbReference>
<reference evidence="12" key="2">
    <citation type="submission" date="2025-08" db="UniProtKB">
        <authorList>
            <consortium name="Ensembl"/>
        </authorList>
    </citation>
    <scope>IDENTIFICATION</scope>
</reference>
<evidence type="ECO:0000256" key="10">
    <source>
        <dbReference type="SAM" id="MobiDB-lite"/>
    </source>
</evidence>
<dbReference type="GO" id="GO:0030627">
    <property type="term" value="F:pre-mRNA 5'-splice site binding"/>
    <property type="evidence" value="ECO:0007669"/>
    <property type="project" value="InterPro"/>
</dbReference>
<dbReference type="PROSITE" id="PS50171">
    <property type="entry name" value="ZF_MATRIN"/>
    <property type="match status" value="1"/>
</dbReference>
<dbReference type="FunFam" id="3.30.160.60:FF:000059">
    <property type="entry name" value="U1 small nuclear ribonucleoprotein C"/>
    <property type="match status" value="1"/>
</dbReference>
<keyword evidence="3 9" id="KW-0863">Zinc-finger</keyword>
<dbReference type="SUPFAM" id="SSF57667">
    <property type="entry name" value="beta-beta-alpha zinc fingers"/>
    <property type="match status" value="1"/>
</dbReference>
<dbReference type="InterPro" id="IPR003604">
    <property type="entry name" value="Matrin/U1-like-C_Znf_C2H2"/>
</dbReference>
<accession>A0AAQ4Q1X5</accession>
<evidence type="ECO:0000256" key="6">
    <source>
        <dbReference type="ARBA" id="ARBA00023242"/>
    </source>
</evidence>
<evidence type="ECO:0000256" key="3">
    <source>
        <dbReference type="ARBA" id="ARBA00022771"/>
    </source>
</evidence>
<comment type="subunit">
    <text evidence="8">Component of the U1 snRNP. The U1 snRNP is composed of the U1 snRNA and the 7 core Sm proteins SNRPB, SNRPD1, SNRPD2, SNRPD3, SNRPE, SNRPF and SNRPG that assemble in a heptameric protein ring on the Sm site of the small nuclear RNA to form the core snRNP, and at least 3 U1 snRNP-specific proteins SNRNP70/U1-70K, SNRPA/U1-A and SNRPC/U1-C. SNRPC/U1-C interacts with U1 snRNA and the 5' splice-site region of the pre-mRNA. Interacts (via N-terminus) with TIA1 (via C-terminus); thereby promoting spliceosomal U1 snRNP recruitment to 5' splice sites.</text>
</comment>
<evidence type="ECO:0000256" key="7">
    <source>
        <dbReference type="ARBA" id="ARBA00023274"/>
    </source>
</evidence>
<dbReference type="GeneTree" id="ENSGT00730000110997"/>
<feature type="compositionally biased region" description="Pro residues" evidence="10">
    <location>
        <begin position="63"/>
        <end position="92"/>
    </location>
</feature>
<keyword evidence="13" id="KW-1185">Reference proteome</keyword>
<comment type="similarity">
    <text evidence="9">Belongs to the U1 small nuclear ribonucleoprotein C family.</text>
</comment>
<sequence length="159" mass="17916">MPKFYCDYCDTYLTHDSPSVRKTHCSGRKHKENVKDYYQKWMEEQAQSLIDKTTAAFQQGKIPPTPFPGGPPPGGPPRPGMLPTPPMGGPPMMPMMGPPPHGMMPGGPGKKHVPVTQHHTIFEGHLKYLFQVCCRISLEGKLGYICYFFRSVFQNKRHS</sequence>
<dbReference type="GO" id="GO:0008270">
    <property type="term" value="F:zinc ion binding"/>
    <property type="evidence" value="ECO:0007669"/>
    <property type="project" value="UniProtKB-UniRule"/>
</dbReference>
<dbReference type="GO" id="GO:0000243">
    <property type="term" value="C:commitment complex"/>
    <property type="evidence" value="ECO:0007669"/>
    <property type="project" value="UniProtKB-UniRule"/>
</dbReference>
<keyword evidence="4 9" id="KW-0862">Zinc</keyword>
<dbReference type="GO" id="GO:0000395">
    <property type="term" value="P:mRNA 5'-splice site recognition"/>
    <property type="evidence" value="ECO:0007669"/>
    <property type="project" value="UniProtKB-UniRule"/>
</dbReference>
<dbReference type="PANTHER" id="PTHR31148">
    <property type="entry name" value="U1 SMALL NUCLEAR RIBONUCLEOPROTEIN C"/>
    <property type="match status" value="1"/>
</dbReference>
<comment type="subcellular location">
    <subcellularLocation>
        <location evidence="1 9">Nucleus</location>
    </subcellularLocation>
</comment>
<feature type="domain" description="Matrin-type" evidence="11">
    <location>
        <begin position="4"/>
        <end position="36"/>
    </location>
</feature>
<dbReference type="AlphaFoldDB" id="A0AAQ4Q1X5"/>
<evidence type="ECO:0000256" key="2">
    <source>
        <dbReference type="ARBA" id="ARBA00022723"/>
    </source>
</evidence>
<dbReference type="InterPro" id="IPR017340">
    <property type="entry name" value="U1_snRNP-C"/>
</dbReference>
<feature type="region of interest" description="Disordered" evidence="10">
    <location>
        <begin position="59"/>
        <end position="92"/>
    </location>
</feature>
<keyword evidence="2 9" id="KW-0479">Metal-binding</keyword>
<dbReference type="GO" id="GO:0030619">
    <property type="term" value="F:U1 snRNA binding"/>
    <property type="evidence" value="ECO:0007669"/>
    <property type="project" value="UniProtKB-UniRule"/>
</dbReference>
<dbReference type="InterPro" id="IPR013085">
    <property type="entry name" value="U1-CZ_Znf_C2H2"/>
</dbReference>
<evidence type="ECO:0000256" key="8">
    <source>
        <dbReference type="ARBA" id="ARBA00046357"/>
    </source>
</evidence>
<reference evidence="12" key="3">
    <citation type="submission" date="2025-09" db="UniProtKB">
        <authorList>
            <consortium name="Ensembl"/>
        </authorList>
    </citation>
    <scope>IDENTIFICATION</scope>
</reference>
<proteinExistence type="inferred from homology"/>
<keyword evidence="7 9" id="KW-0687">Ribonucleoprotein</keyword>
<dbReference type="Pfam" id="PF06220">
    <property type="entry name" value="zf-U1"/>
    <property type="match status" value="1"/>
</dbReference>
<comment type="function">
    <text evidence="9">Component of the spliceosomal U1 snRNP, which is essential for recognition of the pre-mRNA 5' splice-site and the subsequent assembly of the spliceosome. SNRPC/U1-C is directly involved in initial 5' splice-site recognition for both constitutive and regulated alternative splicing. The interaction with the 5' splice-site seems to precede base-pairing between the pre-mRNA and the U1 snRNA. Stimulates commitment or early (E) complex formation by stabilizing the base pairing of the 5' end of the U1 snRNA and the 5' splice-site region.</text>
</comment>
<evidence type="ECO:0000313" key="12">
    <source>
        <dbReference type="Ensembl" id="ENSGACP00000044972.1"/>
    </source>
</evidence>
<comment type="subunit">
    <text evidence="9">U1 snRNP is composed of the 7 core Sm proteins SNRPB, SNRPD1, SNRPD2, SNRPD3, SNRPE, SNRPF and SNRPG that assemble in a heptameric protein ring on the Sm site of the small nuclear RNA to form the core snRNP, and at least 3 U1 snRNP-specific proteins SNRNP70/U1-70K, SNRPA/U1-A and SNRPC/U1-C. SNRPC/U1-C interacts with U1 snRNA and the 5' splice-site region of the pre-mRNA.</text>
</comment>
<dbReference type="SMART" id="SM00451">
    <property type="entry name" value="ZnF_U1"/>
    <property type="match status" value="1"/>
</dbReference>
<evidence type="ECO:0000256" key="4">
    <source>
        <dbReference type="ARBA" id="ARBA00022833"/>
    </source>
</evidence>
<dbReference type="PANTHER" id="PTHR31148:SF1">
    <property type="entry name" value="U1 SMALL NUCLEAR RIBONUCLEOPROTEIN C"/>
    <property type="match status" value="1"/>
</dbReference>
<keyword evidence="5 9" id="KW-0694">RNA-binding</keyword>
<keyword evidence="6 9" id="KW-0539">Nucleus</keyword>
<dbReference type="Gene3D" id="3.30.160.60">
    <property type="entry name" value="Classic Zinc Finger"/>
    <property type="match status" value="1"/>
</dbReference>
<organism evidence="12 13">
    <name type="scientific">Gasterosteus aculeatus aculeatus</name>
    <name type="common">three-spined stickleback</name>
    <dbReference type="NCBI Taxonomy" id="481459"/>
    <lineage>
        <taxon>Eukaryota</taxon>
        <taxon>Metazoa</taxon>
        <taxon>Chordata</taxon>
        <taxon>Craniata</taxon>
        <taxon>Vertebrata</taxon>
        <taxon>Euteleostomi</taxon>
        <taxon>Actinopterygii</taxon>
        <taxon>Neopterygii</taxon>
        <taxon>Teleostei</taxon>
        <taxon>Neoteleostei</taxon>
        <taxon>Acanthomorphata</taxon>
        <taxon>Eupercaria</taxon>
        <taxon>Perciformes</taxon>
        <taxon>Cottioidei</taxon>
        <taxon>Gasterosteales</taxon>
        <taxon>Gasterosteidae</taxon>
        <taxon>Gasterosteus</taxon>
    </lineage>
</organism>
<dbReference type="HAMAP" id="MF_03153">
    <property type="entry name" value="U1_C"/>
    <property type="match status" value="1"/>
</dbReference>
<evidence type="ECO:0000313" key="13">
    <source>
        <dbReference type="Proteomes" id="UP000007635"/>
    </source>
</evidence>
<dbReference type="GO" id="GO:0003729">
    <property type="term" value="F:mRNA binding"/>
    <property type="evidence" value="ECO:0007669"/>
    <property type="project" value="UniProtKB-UniRule"/>
</dbReference>
<evidence type="ECO:0000256" key="5">
    <source>
        <dbReference type="ARBA" id="ARBA00022884"/>
    </source>
</evidence>
<gene>
    <name evidence="9" type="primary">SNRPC</name>
</gene>
<reference evidence="12 13" key="1">
    <citation type="journal article" date="2021" name="G3 (Bethesda)">
        <title>Improved contiguity of the threespine stickleback genome using long-read sequencing.</title>
        <authorList>
            <person name="Nath S."/>
            <person name="Shaw D.E."/>
            <person name="White M.A."/>
        </authorList>
    </citation>
    <scope>NUCLEOTIDE SEQUENCE [LARGE SCALE GENOMIC DNA]</scope>
    <source>
        <strain evidence="12 13">Lake Benthic</strain>
    </source>
</reference>
<dbReference type="Proteomes" id="UP000007635">
    <property type="component" value="Chromosome XVII"/>
</dbReference>